<keyword evidence="3" id="KW-0808">Transferase</keyword>
<dbReference type="GO" id="GO:0016301">
    <property type="term" value="F:kinase activity"/>
    <property type="evidence" value="ECO:0007669"/>
    <property type="project" value="UniProtKB-KW"/>
</dbReference>
<accession>A0A3Q9G2U8</accession>
<dbReference type="InterPro" id="IPR001206">
    <property type="entry name" value="Diacylglycerol_kinase_cat_dom"/>
</dbReference>
<evidence type="ECO:0000256" key="1">
    <source>
        <dbReference type="SAM" id="MobiDB-lite"/>
    </source>
</evidence>
<dbReference type="GO" id="GO:0008929">
    <property type="term" value="F:methylglyoxal synthase activity"/>
    <property type="evidence" value="ECO:0007669"/>
    <property type="project" value="InterPro"/>
</dbReference>
<sequence>MSWEAWVGIAALLVALAALFTSVKNRQLIAGLTARRGPATRSESEQSTEDKSGTPVAVVFNPSKNIDLPALKRLVTERAAETGYGEVRWIETTVEDPGLGQAKQAVADGAGLVIAAGGDGTVRMVAEGLAGTGVPLAVIALGTGNLLARNMDLPISSTRDMVNLAFTGSSHAVDMGYIEADPLSEAEKVEAMAADPDAASVPSGEHGFAVIAGLGFDAAMVGDADSDLKSRIGWVAYVASAVKNMKAQKIHAGVTAGDAEPVEIDARSIMFANCGKLPGGVVLAPDAHLDDGWLELVIIDTKGGLVGWADLVRRMGLAGIGVTNDGLPSTGRIEMRKTRHASVVTDSPARVQVDGDVLGYATTVRSRVVPGDFSSASNSGCVVGYLPSRLDTQSRAATKS</sequence>
<dbReference type="KEGG" id="flh:EJ997_10420"/>
<dbReference type="OrthoDB" id="3171056at2"/>
<dbReference type="RefSeq" id="WP_126704497.1">
    <property type="nucleotide sequence ID" value="NZ_CP034593.1"/>
</dbReference>
<evidence type="ECO:0000313" key="3">
    <source>
        <dbReference type="EMBL" id="AZQ77694.1"/>
    </source>
</evidence>
<organism evidence="3 4">
    <name type="scientific">Flaviflexus ciconiae</name>
    <dbReference type="NCBI Taxonomy" id="2496867"/>
    <lineage>
        <taxon>Bacteria</taxon>
        <taxon>Bacillati</taxon>
        <taxon>Actinomycetota</taxon>
        <taxon>Actinomycetes</taxon>
        <taxon>Actinomycetales</taxon>
        <taxon>Actinomycetaceae</taxon>
        <taxon>Flaviflexus</taxon>
    </lineage>
</organism>
<evidence type="ECO:0000313" key="4">
    <source>
        <dbReference type="Proteomes" id="UP000280344"/>
    </source>
</evidence>
<dbReference type="PROSITE" id="PS50146">
    <property type="entry name" value="DAGK"/>
    <property type="match status" value="1"/>
</dbReference>
<protein>
    <submittedName>
        <fullName evidence="3">Diacylglycerol kinase</fullName>
    </submittedName>
</protein>
<name>A0A3Q9G2U8_9ACTO</name>
<dbReference type="GO" id="GO:0019242">
    <property type="term" value="P:methylglyoxal biosynthetic process"/>
    <property type="evidence" value="ECO:0007669"/>
    <property type="project" value="InterPro"/>
</dbReference>
<feature type="domain" description="DAGKc" evidence="2">
    <location>
        <begin position="51"/>
        <end position="182"/>
    </location>
</feature>
<dbReference type="Gene3D" id="2.60.200.40">
    <property type="match status" value="1"/>
</dbReference>
<dbReference type="PANTHER" id="PTHR30492">
    <property type="entry name" value="METHYLGLYOXAL SYNTHASE"/>
    <property type="match status" value="1"/>
</dbReference>
<dbReference type="AlphaFoldDB" id="A0A3Q9G2U8"/>
<dbReference type="GO" id="GO:0005829">
    <property type="term" value="C:cytosol"/>
    <property type="evidence" value="ECO:0007669"/>
    <property type="project" value="TreeGrafter"/>
</dbReference>
<dbReference type="SMART" id="SM00046">
    <property type="entry name" value="DAGKc"/>
    <property type="match status" value="1"/>
</dbReference>
<dbReference type="Pfam" id="PF00781">
    <property type="entry name" value="DAGK_cat"/>
    <property type="match status" value="1"/>
</dbReference>
<evidence type="ECO:0000259" key="2">
    <source>
        <dbReference type="PROSITE" id="PS50146"/>
    </source>
</evidence>
<dbReference type="InterPro" id="IPR004363">
    <property type="entry name" value="Methylgl_synth"/>
</dbReference>
<dbReference type="Gene3D" id="3.40.50.10330">
    <property type="entry name" value="Probable inorganic polyphosphate/atp-NAD kinase, domain 1"/>
    <property type="match status" value="1"/>
</dbReference>
<dbReference type="Proteomes" id="UP000280344">
    <property type="component" value="Chromosome"/>
</dbReference>
<gene>
    <name evidence="3" type="ORF">EJ997_10420</name>
</gene>
<reference evidence="3 4" key="1">
    <citation type="submission" date="2018-12" db="EMBL/GenBank/DDBJ databases">
        <title>Complete genome sequence of Flaviflexus sp. H23T48.</title>
        <authorList>
            <person name="Bae J.-W."/>
            <person name="Lee J.-Y."/>
        </authorList>
    </citation>
    <scope>NUCLEOTIDE SEQUENCE [LARGE SCALE GENOMIC DNA]</scope>
    <source>
        <strain evidence="3 4">H23T48</strain>
    </source>
</reference>
<feature type="compositionally biased region" description="Basic and acidic residues" evidence="1">
    <location>
        <begin position="42"/>
        <end position="52"/>
    </location>
</feature>
<feature type="region of interest" description="Disordered" evidence="1">
    <location>
        <begin position="34"/>
        <end position="56"/>
    </location>
</feature>
<keyword evidence="4" id="KW-1185">Reference proteome</keyword>
<dbReference type="InterPro" id="IPR016064">
    <property type="entry name" value="NAD/diacylglycerol_kinase_sf"/>
</dbReference>
<dbReference type="InterPro" id="IPR045540">
    <property type="entry name" value="YegS/DAGK_C"/>
</dbReference>
<dbReference type="EMBL" id="CP034593">
    <property type="protein sequence ID" value="AZQ77694.1"/>
    <property type="molecule type" value="Genomic_DNA"/>
</dbReference>
<dbReference type="InterPro" id="IPR017438">
    <property type="entry name" value="ATP-NAD_kinase_N"/>
</dbReference>
<dbReference type="SUPFAM" id="SSF111331">
    <property type="entry name" value="NAD kinase/diacylglycerol kinase-like"/>
    <property type="match status" value="1"/>
</dbReference>
<dbReference type="PANTHER" id="PTHR30492:SF0">
    <property type="entry name" value="METHYLGLYOXAL SYNTHASE"/>
    <property type="match status" value="1"/>
</dbReference>
<keyword evidence="3" id="KW-0418">Kinase</keyword>
<proteinExistence type="predicted"/>
<dbReference type="Pfam" id="PF19279">
    <property type="entry name" value="YegS_C"/>
    <property type="match status" value="1"/>
</dbReference>